<dbReference type="HOGENOM" id="CLU_1986360_0_0_6"/>
<evidence type="ECO:0000256" key="1">
    <source>
        <dbReference type="SAM" id="Coils"/>
    </source>
</evidence>
<evidence type="ECO:0000313" key="2">
    <source>
        <dbReference type="EMBL" id="EGH47768.1"/>
    </source>
</evidence>
<comment type="caution">
    <text evidence="2">The sequence shown here is derived from an EMBL/GenBank/DDBJ whole genome shotgun (WGS) entry which is preliminary data.</text>
</comment>
<keyword evidence="1" id="KW-0175">Coiled coil</keyword>
<dbReference type="AlphaFoldDB" id="F3GL15"/>
<gene>
    <name evidence="2" type="ORF">PSYPI_38047</name>
</gene>
<sequence>MSNAAETLAYIIGGRLVLSTGQAIANLALSTKASIQQAAALYSATAATLTANKAEAESAKQAVLSAQSKQADANATLARANAELVAAEQKLAADRMRQESELNNMRSVQAALVAERELEVSRLSSQ</sequence>
<feature type="coiled-coil region" evidence="1">
    <location>
        <begin position="70"/>
        <end position="97"/>
    </location>
</feature>
<proteinExistence type="predicted"/>
<dbReference type="EMBL" id="AEAI01002503">
    <property type="protein sequence ID" value="EGH47768.1"/>
    <property type="molecule type" value="Genomic_DNA"/>
</dbReference>
<keyword evidence="3" id="KW-1185">Reference proteome</keyword>
<name>F3GL15_PSESJ</name>
<organism evidence="2 3">
    <name type="scientific">Pseudomonas syringae pv. pisi str. 1704B</name>
    <dbReference type="NCBI Taxonomy" id="629263"/>
    <lineage>
        <taxon>Bacteria</taxon>
        <taxon>Pseudomonadati</taxon>
        <taxon>Pseudomonadota</taxon>
        <taxon>Gammaproteobacteria</taxon>
        <taxon>Pseudomonadales</taxon>
        <taxon>Pseudomonadaceae</taxon>
        <taxon>Pseudomonas</taxon>
        <taxon>Pseudomonas syringae</taxon>
    </lineage>
</organism>
<evidence type="ECO:0000313" key="3">
    <source>
        <dbReference type="Proteomes" id="UP000004986"/>
    </source>
</evidence>
<accession>F3GL15</accession>
<dbReference type="Proteomes" id="UP000004986">
    <property type="component" value="Unassembled WGS sequence"/>
</dbReference>
<feature type="non-terminal residue" evidence="2">
    <location>
        <position position="126"/>
    </location>
</feature>
<reference evidence="2 3" key="1">
    <citation type="journal article" date="2011" name="PLoS Pathog.">
        <title>Dynamic evolution of pathogenicity revealed by sequencing and comparative genomics of 19 Pseudomonas syringae isolates.</title>
        <authorList>
            <person name="Baltrus D.A."/>
            <person name="Nishimura M.T."/>
            <person name="Romanchuk A."/>
            <person name="Chang J.H."/>
            <person name="Mukhtar M.S."/>
            <person name="Cherkis K."/>
            <person name="Roach J."/>
            <person name="Grant S.R."/>
            <person name="Jones C.D."/>
            <person name="Dangl J.L."/>
        </authorList>
    </citation>
    <scope>NUCLEOTIDE SEQUENCE [LARGE SCALE GENOMIC DNA]</scope>
    <source>
        <strain evidence="2 3">1704B</strain>
    </source>
</reference>
<protein>
    <submittedName>
        <fullName evidence="2">Uncharacterized protein</fullName>
    </submittedName>
</protein>